<keyword evidence="2" id="KW-1185">Reference proteome</keyword>
<dbReference type="EMBL" id="CM055103">
    <property type="protein sequence ID" value="KAJ7537077.1"/>
    <property type="molecule type" value="Genomic_DNA"/>
</dbReference>
<proteinExistence type="predicted"/>
<evidence type="ECO:0000313" key="1">
    <source>
        <dbReference type="EMBL" id="KAJ7537077.1"/>
    </source>
</evidence>
<reference evidence="2" key="1">
    <citation type="journal article" date="2024" name="Proc. Natl. Acad. Sci. U.S.A.">
        <title>Extraordinary preservation of gene collinearity over three hundred million years revealed in homosporous lycophytes.</title>
        <authorList>
            <person name="Li C."/>
            <person name="Wickell D."/>
            <person name="Kuo L.Y."/>
            <person name="Chen X."/>
            <person name="Nie B."/>
            <person name="Liao X."/>
            <person name="Peng D."/>
            <person name="Ji J."/>
            <person name="Jenkins J."/>
            <person name="Williams M."/>
            <person name="Shu S."/>
            <person name="Plott C."/>
            <person name="Barry K."/>
            <person name="Rajasekar S."/>
            <person name="Grimwood J."/>
            <person name="Han X."/>
            <person name="Sun S."/>
            <person name="Hou Z."/>
            <person name="He W."/>
            <person name="Dai G."/>
            <person name="Sun C."/>
            <person name="Schmutz J."/>
            <person name="Leebens-Mack J.H."/>
            <person name="Li F.W."/>
            <person name="Wang L."/>
        </authorList>
    </citation>
    <scope>NUCLEOTIDE SEQUENCE [LARGE SCALE GENOMIC DNA]</scope>
    <source>
        <strain evidence="2">cv. PW_Plant_1</strain>
    </source>
</reference>
<evidence type="ECO:0000313" key="2">
    <source>
        <dbReference type="Proteomes" id="UP001162992"/>
    </source>
</evidence>
<name>A0ACC2C5Z0_DIPCM</name>
<organism evidence="1 2">
    <name type="scientific">Diphasiastrum complanatum</name>
    <name type="common">Issler's clubmoss</name>
    <name type="synonym">Lycopodium complanatum</name>
    <dbReference type="NCBI Taxonomy" id="34168"/>
    <lineage>
        <taxon>Eukaryota</taxon>
        <taxon>Viridiplantae</taxon>
        <taxon>Streptophyta</taxon>
        <taxon>Embryophyta</taxon>
        <taxon>Tracheophyta</taxon>
        <taxon>Lycopodiopsida</taxon>
        <taxon>Lycopodiales</taxon>
        <taxon>Lycopodiaceae</taxon>
        <taxon>Lycopodioideae</taxon>
        <taxon>Diphasiastrum</taxon>
    </lineage>
</organism>
<accession>A0ACC2C5Z0</accession>
<sequence length="131" mass="14833">MPPHNREAVHIFTSFFMTSVEKGDEHAIKKCIKPGLKQSSHWSLGILGMHIDKEDICHRTGLTCNSMDTTHVDIGRIMESVASLLSCASTQKHSFRIFDAQFVCGSCRADMIYKFQEEMLQIFLDNASRIP</sequence>
<dbReference type="Proteomes" id="UP001162992">
    <property type="component" value="Chromosome 12"/>
</dbReference>
<comment type="caution">
    <text evidence="1">The sequence shown here is derived from an EMBL/GenBank/DDBJ whole genome shotgun (WGS) entry which is preliminary data.</text>
</comment>
<protein>
    <submittedName>
        <fullName evidence="1">Uncharacterized protein</fullName>
    </submittedName>
</protein>
<gene>
    <name evidence="1" type="ORF">O6H91_12G096300</name>
</gene>